<dbReference type="PANTHER" id="PTHR47596">
    <property type="entry name" value="DVL13"/>
    <property type="match status" value="1"/>
</dbReference>
<dbReference type="AlphaFoldDB" id="A0A2Z7D052"/>
<organism evidence="9 10">
    <name type="scientific">Dorcoceras hygrometricum</name>
    <dbReference type="NCBI Taxonomy" id="472368"/>
    <lineage>
        <taxon>Eukaryota</taxon>
        <taxon>Viridiplantae</taxon>
        <taxon>Streptophyta</taxon>
        <taxon>Embryophyta</taxon>
        <taxon>Tracheophyta</taxon>
        <taxon>Spermatophyta</taxon>
        <taxon>Magnoliopsida</taxon>
        <taxon>eudicotyledons</taxon>
        <taxon>Gunneridae</taxon>
        <taxon>Pentapetalae</taxon>
        <taxon>asterids</taxon>
        <taxon>lamiids</taxon>
        <taxon>Lamiales</taxon>
        <taxon>Gesneriaceae</taxon>
        <taxon>Didymocarpoideae</taxon>
        <taxon>Trichosporeae</taxon>
        <taxon>Loxocarpinae</taxon>
        <taxon>Dorcoceras</taxon>
    </lineage>
</organism>
<evidence type="ECO:0000256" key="5">
    <source>
        <dbReference type="ARBA" id="ARBA00022989"/>
    </source>
</evidence>
<evidence type="ECO:0000313" key="9">
    <source>
        <dbReference type="EMBL" id="KZV52822.1"/>
    </source>
</evidence>
<proteinExistence type="inferred from homology"/>
<evidence type="ECO:0000256" key="3">
    <source>
        <dbReference type="ARBA" id="ARBA00022475"/>
    </source>
</evidence>
<keyword evidence="4" id="KW-0812">Transmembrane</keyword>
<gene>
    <name evidence="9" type="ORF">F511_20165</name>
</gene>
<evidence type="ECO:0000256" key="6">
    <source>
        <dbReference type="ARBA" id="ARBA00023136"/>
    </source>
</evidence>
<keyword evidence="6" id="KW-0472">Membrane</keyword>
<dbReference type="GO" id="GO:0048367">
    <property type="term" value="P:shoot system development"/>
    <property type="evidence" value="ECO:0007669"/>
    <property type="project" value="UniProtKB-ARBA"/>
</dbReference>
<dbReference type="Proteomes" id="UP000250235">
    <property type="component" value="Unassembled WGS sequence"/>
</dbReference>
<name>A0A2Z7D052_9LAMI</name>
<keyword evidence="5" id="KW-1133">Transmembrane helix</keyword>
<feature type="region of interest" description="Disordered" evidence="8">
    <location>
        <begin position="1"/>
        <end position="60"/>
    </location>
</feature>
<dbReference type="OrthoDB" id="784420at2759"/>
<evidence type="ECO:0000256" key="2">
    <source>
        <dbReference type="ARBA" id="ARBA00022473"/>
    </source>
</evidence>
<dbReference type="InterPro" id="IPR052692">
    <property type="entry name" value="DVL_RTFL_polypeptides"/>
</dbReference>
<evidence type="ECO:0000256" key="1">
    <source>
        <dbReference type="ARBA" id="ARBA00004162"/>
    </source>
</evidence>
<evidence type="ECO:0000256" key="8">
    <source>
        <dbReference type="SAM" id="MobiDB-lite"/>
    </source>
</evidence>
<comment type="similarity">
    <text evidence="7">Belongs to the DVL/RTFL small polypeptides family.</text>
</comment>
<protein>
    <submittedName>
        <fullName evidence="9">Protein TPRXL</fullName>
    </submittedName>
</protein>
<keyword evidence="3" id="KW-1003">Cell membrane</keyword>
<evidence type="ECO:0000256" key="4">
    <source>
        <dbReference type="ARBA" id="ARBA00022692"/>
    </source>
</evidence>
<evidence type="ECO:0000313" key="10">
    <source>
        <dbReference type="Proteomes" id="UP000250235"/>
    </source>
</evidence>
<dbReference type="PANTHER" id="PTHR47596:SF2">
    <property type="entry name" value="SMALL POLYPEPTIDE DEVIL 9"/>
    <property type="match status" value="1"/>
</dbReference>
<feature type="compositionally biased region" description="Low complexity" evidence="8">
    <location>
        <begin position="16"/>
        <end position="42"/>
    </location>
</feature>
<dbReference type="InterPro" id="IPR012552">
    <property type="entry name" value="DVL"/>
</dbReference>
<dbReference type="GO" id="GO:0005886">
    <property type="term" value="C:plasma membrane"/>
    <property type="evidence" value="ECO:0007669"/>
    <property type="project" value="UniProtKB-SubCell"/>
</dbReference>
<reference evidence="9 10" key="1">
    <citation type="journal article" date="2015" name="Proc. Natl. Acad. Sci. U.S.A.">
        <title>The resurrection genome of Boea hygrometrica: A blueprint for survival of dehydration.</title>
        <authorList>
            <person name="Xiao L."/>
            <person name="Yang G."/>
            <person name="Zhang L."/>
            <person name="Yang X."/>
            <person name="Zhao S."/>
            <person name="Ji Z."/>
            <person name="Zhou Q."/>
            <person name="Hu M."/>
            <person name="Wang Y."/>
            <person name="Chen M."/>
            <person name="Xu Y."/>
            <person name="Jin H."/>
            <person name="Xiao X."/>
            <person name="Hu G."/>
            <person name="Bao F."/>
            <person name="Hu Y."/>
            <person name="Wan P."/>
            <person name="Li L."/>
            <person name="Deng X."/>
            <person name="Kuang T."/>
            <person name="Xiang C."/>
            <person name="Zhu J.K."/>
            <person name="Oliver M.J."/>
            <person name="He Y."/>
        </authorList>
    </citation>
    <scope>NUCLEOTIDE SEQUENCE [LARGE SCALE GENOMIC DNA]</scope>
    <source>
        <strain evidence="10">cv. XS01</strain>
    </source>
</reference>
<dbReference type="Pfam" id="PF08137">
    <property type="entry name" value="DVL"/>
    <property type="match status" value="1"/>
</dbReference>
<dbReference type="GO" id="GO:0008285">
    <property type="term" value="P:negative regulation of cell population proliferation"/>
    <property type="evidence" value="ECO:0007669"/>
    <property type="project" value="InterPro"/>
</dbReference>
<comment type="subcellular location">
    <subcellularLocation>
        <location evidence="1">Cell membrane</location>
        <topology evidence="1">Single-pass membrane protein</topology>
    </subcellularLocation>
</comment>
<keyword evidence="2" id="KW-0217">Developmental protein</keyword>
<sequence>MDYYMDDHKSKRKSSLSRSISQKTPSSQKHGSSGLSRSSSQKIPSTKSGNSSSQRYSEFTRMAKEQKSKFYIVKRCITMLVSWKKHDDC</sequence>
<dbReference type="EMBL" id="KQ990633">
    <property type="protein sequence ID" value="KZV52822.1"/>
    <property type="molecule type" value="Genomic_DNA"/>
</dbReference>
<feature type="compositionally biased region" description="Polar residues" evidence="8">
    <location>
        <begin position="43"/>
        <end position="57"/>
    </location>
</feature>
<evidence type="ECO:0000256" key="7">
    <source>
        <dbReference type="ARBA" id="ARBA00024340"/>
    </source>
</evidence>
<accession>A0A2Z7D052</accession>
<keyword evidence="10" id="KW-1185">Reference proteome</keyword>